<dbReference type="GO" id="GO:0005615">
    <property type="term" value="C:extracellular space"/>
    <property type="evidence" value="ECO:0007669"/>
    <property type="project" value="TreeGrafter"/>
</dbReference>
<dbReference type="PANTHER" id="PTHR10974:SF6">
    <property type="entry name" value="PROTEIN CBG19234"/>
    <property type="match status" value="1"/>
</dbReference>
<comment type="caution">
    <text evidence="2">The sequence shown here is derived from an EMBL/GenBank/DDBJ whole genome shotgun (WGS) entry which is preliminary data.</text>
</comment>
<keyword evidence="1" id="KW-0472">Membrane</keyword>
<dbReference type="InterPro" id="IPR004245">
    <property type="entry name" value="DUF229"/>
</dbReference>
<proteinExistence type="predicted"/>
<keyword evidence="1" id="KW-0812">Transmembrane</keyword>
<accession>A0AAN8IT69</accession>
<reference evidence="2 3" key="1">
    <citation type="submission" date="2019-10" db="EMBL/GenBank/DDBJ databases">
        <title>Assembly and Annotation for the nematode Trichostrongylus colubriformis.</title>
        <authorList>
            <person name="Martin J."/>
        </authorList>
    </citation>
    <scope>NUCLEOTIDE SEQUENCE [LARGE SCALE GENOMIC DNA]</scope>
    <source>
        <strain evidence="2">G859</strain>
        <tissue evidence="2">Whole worm</tissue>
    </source>
</reference>
<dbReference type="AlphaFoldDB" id="A0AAN8IT69"/>
<dbReference type="PANTHER" id="PTHR10974">
    <property type="entry name" value="FI08016P-RELATED"/>
    <property type="match status" value="1"/>
</dbReference>
<evidence type="ECO:0000313" key="3">
    <source>
        <dbReference type="Proteomes" id="UP001331761"/>
    </source>
</evidence>
<feature type="transmembrane region" description="Helical" evidence="1">
    <location>
        <begin position="20"/>
        <end position="39"/>
    </location>
</feature>
<evidence type="ECO:0000313" key="2">
    <source>
        <dbReference type="EMBL" id="KAK5985051.1"/>
    </source>
</evidence>
<organism evidence="2 3">
    <name type="scientific">Trichostrongylus colubriformis</name>
    <name type="common">Black scour worm</name>
    <dbReference type="NCBI Taxonomy" id="6319"/>
    <lineage>
        <taxon>Eukaryota</taxon>
        <taxon>Metazoa</taxon>
        <taxon>Ecdysozoa</taxon>
        <taxon>Nematoda</taxon>
        <taxon>Chromadorea</taxon>
        <taxon>Rhabditida</taxon>
        <taxon>Rhabditina</taxon>
        <taxon>Rhabditomorpha</taxon>
        <taxon>Strongyloidea</taxon>
        <taxon>Trichostrongylidae</taxon>
        <taxon>Trichostrongylus</taxon>
    </lineage>
</organism>
<sequence length="265" mass="30904">MIKHRYKLPLLRKRTTHFDLLPILVAVLILLWLVLLMEFMSSRRGVFMKAEQRQNTSNSQHRFHEKIVDIAHIFENACKFVWVEDEEPSMEFRIRHRRNHNCEPSAMEIFTRHSDGSFSFRDVAKKTTCVATEIVGGLRNQRDAIESRSAEIAYKHFYVNADVFRINCFDENGVGLMGRTYAGLLNTSIDKLVVEGGPEKRRPIAFNIKNMSISILCFDSTARAQFFRHMRKTVAEMRKMGFITFQAYNKLTTGKTHCKMSRLFV</sequence>
<dbReference type="Pfam" id="PF02995">
    <property type="entry name" value="DUF229"/>
    <property type="match status" value="1"/>
</dbReference>
<keyword evidence="3" id="KW-1185">Reference proteome</keyword>
<gene>
    <name evidence="2" type="ORF">GCK32_016334</name>
</gene>
<protein>
    <submittedName>
        <fullName evidence="2">Uncharacterized protein</fullName>
    </submittedName>
</protein>
<dbReference type="EMBL" id="WIXE01002177">
    <property type="protein sequence ID" value="KAK5985051.1"/>
    <property type="molecule type" value="Genomic_DNA"/>
</dbReference>
<evidence type="ECO:0000256" key="1">
    <source>
        <dbReference type="SAM" id="Phobius"/>
    </source>
</evidence>
<name>A0AAN8IT69_TRICO</name>
<dbReference type="Proteomes" id="UP001331761">
    <property type="component" value="Unassembled WGS sequence"/>
</dbReference>
<keyword evidence="1" id="KW-1133">Transmembrane helix</keyword>